<dbReference type="CDD" id="cd00254">
    <property type="entry name" value="LT-like"/>
    <property type="match status" value="1"/>
</dbReference>
<dbReference type="InterPro" id="IPR008258">
    <property type="entry name" value="Transglycosylase_SLT_dom_1"/>
</dbReference>
<dbReference type="PANTHER" id="PTHR37423:SF2">
    <property type="entry name" value="MEMBRANE-BOUND LYTIC MUREIN TRANSGLYCOSYLASE C"/>
    <property type="match status" value="1"/>
</dbReference>
<evidence type="ECO:0000313" key="3">
    <source>
        <dbReference type="EMBL" id="TWT23606.1"/>
    </source>
</evidence>
<keyword evidence="4" id="KW-1185">Reference proteome</keyword>
<dbReference type="EMBL" id="VOHK01000001">
    <property type="protein sequence ID" value="TWT23606.1"/>
    <property type="molecule type" value="Genomic_DNA"/>
</dbReference>
<dbReference type="OrthoDB" id="9815002at2"/>
<dbReference type="Proteomes" id="UP000319980">
    <property type="component" value="Unassembled WGS sequence"/>
</dbReference>
<dbReference type="PANTHER" id="PTHR37423">
    <property type="entry name" value="SOLUBLE LYTIC MUREIN TRANSGLYCOSYLASE-RELATED"/>
    <property type="match status" value="1"/>
</dbReference>
<evidence type="ECO:0000256" key="1">
    <source>
        <dbReference type="ARBA" id="ARBA00007734"/>
    </source>
</evidence>
<comment type="similarity">
    <text evidence="1">Belongs to the transglycosylase Slt family.</text>
</comment>
<dbReference type="Gene3D" id="1.10.530.10">
    <property type="match status" value="1"/>
</dbReference>
<feature type="domain" description="Transglycosylase SLT" evidence="2">
    <location>
        <begin position="324"/>
        <end position="411"/>
    </location>
</feature>
<dbReference type="SUPFAM" id="SSF53955">
    <property type="entry name" value="Lysozyme-like"/>
    <property type="match status" value="1"/>
</dbReference>
<organism evidence="3 4">
    <name type="scientific">Luteimonas marina</name>
    <dbReference type="NCBI Taxonomy" id="488485"/>
    <lineage>
        <taxon>Bacteria</taxon>
        <taxon>Pseudomonadati</taxon>
        <taxon>Pseudomonadota</taxon>
        <taxon>Gammaproteobacteria</taxon>
        <taxon>Lysobacterales</taxon>
        <taxon>Lysobacteraceae</taxon>
        <taxon>Luteimonas</taxon>
    </lineage>
</organism>
<protein>
    <submittedName>
        <fullName evidence="3">Lytic transglycosylase domain-containing protein</fullName>
    </submittedName>
</protein>
<sequence length="727" mass="79268">MARIPIGNFGQGAGTAPLVRTRVSNEGMDAVERAVGGLAGTGMAMADRRMQLLEQERIRQQEEADGSAMMDFENTLVTTRNRLLEDPNEGAATKRGRDAIGLESEFMPKWDLVVREHVGHLPPRLQENARRLAAQHSQTLVLGLARHELKEADQYRAETANAGLALAIEDAISMRGDEGAVHDAMRRGIDYAAVEWNRLGIVGEQRQKLQNDLVSRMYKRVIDATAQSDPEEAERMLAKHRKHLTASDTLDLEQSLRPAIAERNGRKIAESLLTTGAASAPGGTYSGEVTKTRPNAALVDVDAAARRKLRFDHPQLNGYAALVEQEQGLPPGLLNAIKNSGEKSNSWQTSPAGAQGVMQFMPATATAYGLEDPGDPVASIDAAGRYMHDLLQQYDGNVDAAVAHYNGGGKAGKAVAAGRAPPAKETRDYLARVNATLAPSPAPAARQRTDKPQTAAELIVGLPANLPSAERNAAEAHIRTLVAARDAQQARQDYDDGMAIFNKSLKIPPTQPLTMILSETERQFLAENPEFLGSINRYRELVAAGSVIRDDPVVVDKLHRLRAEDPTAFKTYPIAQHAHELSGETFASFIADQQQASRPDKAAQWGTEAEVLRLAAIDIGLAGDPKARGEFDLAFFREKRSFVQQHKREPNADEMQIIVNRLKQPFVRRKWWGGTETRRLYEGPAGGFTVPAAARAQIMSALQDAGIAAPTEQQIVETYLSSEDARL</sequence>
<name>A0A5C5UCD4_9GAMM</name>
<gene>
    <name evidence="3" type="ORF">FQY83_02965</name>
</gene>
<dbReference type="Pfam" id="PF01464">
    <property type="entry name" value="SLT"/>
    <property type="match status" value="1"/>
</dbReference>
<comment type="caution">
    <text evidence="3">The sequence shown here is derived from an EMBL/GenBank/DDBJ whole genome shotgun (WGS) entry which is preliminary data.</text>
</comment>
<proteinExistence type="inferred from homology"/>
<evidence type="ECO:0000313" key="4">
    <source>
        <dbReference type="Proteomes" id="UP000319980"/>
    </source>
</evidence>
<dbReference type="AlphaFoldDB" id="A0A5C5UCD4"/>
<evidence type="ECO:0000259" key="2">
    <source>
        <dbReference type="Pfam" id="PF01464"/>
    </source>
</evidence>
<dbReference type="InterPro" id="IPR023346">
    <property type="entry name" value="Lysozyme-like_dom_sf"/>
</dbReference>
<reference evidence="3 4" key="1">
    <citation type="journal article" date="2008" name="Int. J. Syst. Evol. Microbiol.">
        <title>Luteimonas marina sp. nov., isolated from seawater.</title>
        <authorList>
            <person name="Baik K.S."/>
            <person name="Park S.C."/>
            <person name="Kim M.S."/>
            <person name="Kim E.M."/>
            <person name="Park C."/>
            <person name="Chun J."/>
            <person name="Seong C.N."/>
        </authorList>
    </citation>
    <scope>NUCLEOTIDE SEQUENCE [LARGE SCALE GENOMIC DNA]</scope>
    <source>
        <strain evidence="3 4">FR1330</strain>
    </source>
</reference>
<accession>A0A5C5UCD4</accession>
<dbReference type="RefSeq" id="WP_146384886.1">
    <property type="nucleotide sequence ID" value="NZ_VOHK01000001.1"/>
</dbReference>